<evidence type="ECO:0000256" key="8">
    <source>
        <dbReference type="ARBA" id="ARBA00022692"/>
    </source>
</evidence>
<reference evidence="15 16" key="1">
    <citation type="submission" date="2018-12" db="EMBL/GenBank/DDBJ databases">
        <authorList>
            <consortium name="Pathogen Informatics"/>
        </authorList>
    </citation>
    <scope>NUCLEOTIDE SEQUENCE [LARGE SCALE GENOMIC DNA]</scope>
    <source>
        <strain evidence="15 16">NCTC5773</strain>
    </source>
</reference>
<dbReference type="EMBL" id="LR134141">
    <property type="protein sequence ID" value="VEA07404.1"/>
    <property type="molecule type" value="Genomic_DNA"/>
</dbReference>
<feature type="domain" description="EAL" evidence="14">
    <location>
        <begin position="268"/>
        <end position="520"/>
    </location>
</feature>
<dbReference type="Pfam" id="PF00563">
    <property type="entry name" value="EAL"/>
    <property type="match status" value="1"/>
</dbReference>
<dbReference type="Pfam" id="PF12792">
    <property type="entry name" value="CSS-motif"/>
    <property type="match status" value="1"/>
</dbReference>
<dbReference type="InterPro" id="IPR001633">
    <property type="entry name" value="EAL_dom"/>
</dbReference>
<evidence type="ECO:0000256" key="10">
    <source>
        <dbReference type="ARBA" id="ARBA00022989"/>
    </source>
</evidence>
<evidence type="ECO:0000256" key="12">
    <source>
        <dbReference type="ARBA" id="ARBA00034290"/>
    </source>
</evidence>
<comment type="subunit">
    <text evidence="3">Interacts with FlhD in the FlhC(2)FlhD(4) heterohexamer, inhibiting its ability to activate transcription.</text>
</comment>
<evidence type="ECO:0000256" key="5">
    <source>
        <dbReference type="ARBA" id="ARBA00018009"/>
    </source>
</evidence>
<dbReference type="PANTHER" id="PTHR33121:SF60">
    <property type="entry name" value="CYCLIC DI-GMP PHOSPHODIESTERASE PDEC-RELATED"/>
    <property type="match status" value="1"/>
</dbReference>
<dbReference type="InterPro" id="IPR024744">
    <property type="entry name" value="CSS-motif_dom"/>
</dbReference>
<keyword evidence="11 13" id="KW-0472">Membrane</keyword>
<evidence type="ECO:0000256" key="7">
    <source>
        <dbReference type="ARBA" id="ARBA00022636"/>
    </source>
</evidence>
<evidence type="ECO:0000256" key="13">
    <source>
        <dbReference type="SAM" id="Phobius"/>
    </source>
</evidence>
<keyword evidence="10 13" id="KW-1133">Transmembrane helix</keyword>
<dbReference type="PANTHER" id="PTHR33121">
    <property type="entry name" value="CYCLIC DI-GMP PHOSPHODIESTERASE PDEF"/>
    <property type="match status" value="1"/>
</dbReference>
<dbReference type="CDD" id="cd01948">
    <property type="entry name" value="EAL"/>
    <property type="match status" value="1"/>
</dbReference>
<feature type="transmembrane region" description="Helical" evidence="13">
    <location>
        <begin position="12"/>
        <end position="30"/>
    </location>
</feature>
<name>A0A6D2GFF3_SALER</name>
<evidence type="ECO:0000313" key="16">
    <source>
        <dbReference type="Proteomes" id="UP000267858"/>
    </source>
</evidence>
<dbReference type="EC" id="3.1.4.52" evidence="4"/>
<dbReference type="GO" id="GO:0005886">
    <property type="term" value="C:plasma membrane"/>
    <property type="evidence" value="ECO:0007669"/>
    <property type="project" value="UniProtKB-SubCell"/>
</dbReference>
<sequence length="628" mass="70960">MSQSTRRNVLRFLRTIIVVLLPVLLALWFAHSRAVSETRNQLHSFAQLVLDKTELVILQADLARDAAEQYQGKACTPAHQQRMLNIIRGRLYINELIYAEGQRFLCSTVMTPTSPYFIPRADYKRKPDIAIYYYRDTPFFNGYKMTYMQRGNYVAVINPLSYSEVMSDDPALAWGMYDTVTNTFFSLSELAQADQLLPLVRRSEPVFQQGKRFYTLVKSAKRPVAAIVSTSTQRFYQNLFHQLTLTLPLGIICSILVLFMWSRSRQAYYSPRRLLQRAMTRHQLCLHYQPIIDIRNGTCVGAEALLRWPGYNGPVMSPGEFIPLAEKEGMIEQITDYVVEEVFNDLGYFLASHPHLYVSINLSAADFLSSRLIAMIHEKTRQHSVLAQQIKVEVTERGFIDVPKMTPIIQAFRQAGYEVAIDDFGTGYSNLHNLYSLNVDLLKIDKSFVDTLTTNSASHLIVEHIIEMAQSLRLKIIAEGVETAEQVSWLLKRGVQYCQGWHFAKALSAAGIHRLATTTARASDDTRADALQAVTVIAGSPIELAAGIPARRFAAIHSPGPSRYQKSGARSFVVQRPLTGDGAGEYTRLMFDALPYETSAANTTWNNPIFLPPHQCLAVGRYVHQSIR</sequence>
<evidence type="ECO:0000313" key="15">
    <source>
        <dbReference type="EMBL" id="VEA07404.1"/>
    </source>
</evidence>
<evidence type="ECO:0000256" key="2">
    <source>
        <dbReference type="ARBA" id="ARBA00010927"/>
    </source>
</evidence>
<evidence type="ECO:0000256" key="3">
    <source>
        <dbReference type="ARBA" id="ARBA00011576"/>
    </source>
</evidence>
<dbReference type="SUPFAM" id="SSF141868">
    <property type="entry name" value="EAL domain-like"/>
    <property type="match status" value="1"/>
</dbReference>
<dbReference type="GO" id="GO:0071111">
    <property type="term" value="F:cyclic-guanylate-specific phosphodiesterase activity"/>
    <property type="evidence" value="ECO:0007669"/>
    <property type="project" value="UniProtKB-EC"/>
</dbReference>
<evidence type="ECO:0000256" key="11">
    <source>
        <dbReference type="ARBA" id="ARBA00023136"/>
    </source>
</evidence>
<evidence type="ECO:0000256" key="9">
    <source>
        <dbReference type="ARBA" id="ARBA00022801"/>
    </source>
</evidence>
<dbReference type="Proteomes" id="UP000267858">
    <property type="component" value="Chromosome"/>
</dbReference>
<dbReference type="SMART" id="SM00052">
    <property type="entry name" value="EAL"/>
    <property type="match status" value="1"/>
</dbReference>
<dbReference type="Gene3D" id="3.20.20.450">
    <property type="entry name" value="EAL domain"/>
    <property type="match status" value="1"/>
</dbReference>
<feature type="transmembrane region" description="Helical" evidence="13">
    <location>
        <begin position="239"/>
        <end position="261"/>
    </location>
</feature>
<evidence type="ECO:0000256" key="6">
    <source>
        <dbReference type="ARBA" id="ARBA00022475"/>
    </source>
</evidence>
<comment type="subcellular location">
    <subcellularLocation>
        <location evidence="1">Cell membrane</location>
        <topology evidence="1">Multi-pass membrane protein</topology>
    </subcellularLocation>
</comment>
<accession>A0A6D2GFF3</accession>
<dbReference type="InterPro" id="IPR050706">
    <property type="entry name" value="Cyclic-di-GMP_PDE-like"/>
</dbReference>
<protein>
    <recommendedName>
        <fullName evidence="5">Anti-FlhC(2)FlhD(4) factor YdiV</fullName>
        <ecNumber evidence="4">3.1.4.52</ecNumber>
    </recommendedName>
</protein>
<dbReference type="InterPro" id="IPR035919">
    <property type="entry name" value="EAL_sf"/>
</dbReference>
<keyword evidence="6" id="KW-1003">Cell membrane</keyword>
<evidence type="ECO:0000259" key="14">
    <source>
        <dbReference type="PROSITE" id="PS50883"/>
    </source>
</evidence>
<dbReference type="AlphaFoldDB" id="A0A6D2GFF3"/>
<evidence type="ECO:0000256" key="4">
    <source>
        <dbReference type="ARBA" id="ARBA00012282"/>
    </source>
</evidence>
<organism evidence="15 16">
    <name type="scientific">Salmonella enterica subsp. salamae</name>
    <dbReference type="NCBI Taxonomy" id="59202"/>
    <lineage>
        <taxon>Bacteria</taxon>
        <taxon>Pseudomonadati</taxon>
        <taxon>Pseudomonadota</taxon>
        <taxon>Gammaproteobacteria</taxon>
        <taxon>Enterobacterales</taxon>
        <taxon>Enterobacteriaceae</taxon>
        <taxon>Salmonella</taxon>
    </lineage>
</organism>
<keyword evidence="9" id="KW-0378">Hydrolase</keyword>
<comment type="catalytic activity">
    <reaction evidence="12">
        <text>3',3'-c-di-GMP + H2O = 5'-phosphoguanylyl(3'-&gt;5')guanosine + H(+)</text>
        <dbReference type="Rhea" id="RHEA:24902"/>
        <dbReference type="ChEBI" id="CHEBI:15377"/>
        <dbReference type="ChEBI" id="CHEBI:15378"/>
        <dbReference type="ChEBI" id="CHEBI:58754"/>
        <dbReference type="ChEBI" id="CHEBI:58805"/>
        <dbReference type="EC" id="3.1.4.52"/>
    </reaction>
</comment>
<gene>
    <name evidence="15" type="primary">yjcC_2</name>
    <name evidence="15" type="ORF">NCTC5773_04730</name>
</gene>
<dbReference type="PROSITE" id="PS50883">
    <property type="entry name" value="EAL"/>
    <property type="match status" value="1"/>
</dbReference>
<comment type="similarity">
    <text evidence="2">Belongs to the YdiV family.</text>
</comment>
<keyword evidence="7" id="KW-0973">c-di-GMP</keyword>
<keyword evidence="8 13" id="KW-0812">Transmembrane</keyword>
<evidence type="ECO:0000256" key="1">
    <source>
        <dbReference type="ARBA" id="ARBA00004651"/>
    </source>
</evidence>
<proteinExistence type="inferred from homology"/>